<evidence type="ECO:0000256" key="5">
    <source>
        <dbReference type="ARBA" id="ARBA00023172"/>
    </source>
</evidence>
<accession>A0A087TAS6</accession>
<keyword evidence="3" id="KW-0227">DNA damage</keyword>
<dbReference type="OrthoDB" id="336321at2759"/>
<dbReference type="Pfam" id="PF26169">
    <property type="entry name" value="HHH_XRCC3_RpoA"/>
    <property type="match status" value="1"/>
</dbReference>
<evidence type="ECO:0000313" key="9">
    <source>
        <dbReference type="EMBL" id="KFM62215.1"/>
    </source>
</evidence>
<protein>
    <submittedName>
        <fullName evidence="9">DNA repair protein RAD51-like protein</fullName>
    </submittedName>
</protein>
<dbReference type="PROSITE" id="PS50162">
    <property type="entry name" value="RECA_2"/>
    <property type="match status" value="1"/>
</dbReference>
<dbReference type="InterPro" id="IPR058766">
    <property type="entry name" value="HHH_XRCC3_RAD51B"/>
</dbReference>
<evidence type="ECO:0000256" key="4">
    <source>
        <dbReference type="ARBA" id="ARBA00023125"/>
    </source>
</evidence>
<dbReference type="SMART" id="SM00382">
    <property type="entry name" value="AAA"/>
    <property type="match status" value="1"/>
</dbReference>
<feature type="region of interest" description="Disordered" evidence="7">
    <location>
        <begin position="271"/>
        <end position="298"/>
    </location>
</feature>
<evidence type="ECO:0000256" key="1">
    <source>
        <dbReference type="ARBA" id="ARBA00004123"/>
    </source>
</evidence>
<dbReference type="GO" id="GO:0003697">
    <property type="term" value="F:single-stranded DNA binding"/>
    <property type="evidence" value="ECO:0007669"/>
    <property type="project" value="TreeGrafter"/>
</dbReference>
<dbReference type="Gene3D" id="3.40.50.300">
    <property type="entry name" value="P-loop containing nucleotide triphosphate hydrolases"/>
    <property type="match status" value="1"/>
</dbReference>
<keyword evidence="5" id="KW-0233">DNA recombination</keyword>
<dbReference type="InterPro" id="IPR030548">
    <property type="entry name" value="RAD51B"/>
</dbReference>
<evidence type="ECO:0000256" key="7">
    <source>
        <dbReference type="SAM" id="MobiDB-lite"/>
    </source>
</evidence>
<evidence type="ECO:0000256" key="6">
    <source>
        <dbReference type="ARBA" id="ARBA00023242"/>
    </source>
</evidence>
<keyword evidence="10" id="KW-1185">Reference proteome</keyword>
<feature type="domain" description="RecA family profile 1" evidence="8">
    <location>
        <begin position="78"/>
        <end position="258"/>
    </location>
</feature>
<feature type="non-terminal residue" evidence="9">
    <location>
        <position position="411"/>
    </location>
</feature>
<comment type="subcellular location">
    <subcellularLocation>
        <location evidence="1">Nucleus</location>
    </subcellularLocation>
</comment>
<dbReference type="GO" id="GO:0000724">
    <property type="term" value="P:double-strand break repair via homologous recombination"/>
    <property type="evidence" value="ECO:0007669"/>
    <property type="project" value="InterPro"/>
</dbReference>
<dbReference type="GO" id="GO:0005524">
    <property type="term" value="F:ATP binding"/>
    <property type="evidence" value="ECO:0007669"/>
    <property type="project" value="InterPro"/>
</dbReference>
<dbReference type="OMA" id="IHCQGHN"/>
<dbReference type="InterPro" id="IPR027417">
    <property type="entry name" value="P-loop_NTPase"/>
</dbReference>
<sequence>MGSYRIRRLGLEENVVKMLERQNLRSCKDVLSLTPLEFQTLLGIDHRKAEKLLNKISKKCVSHPETVFHLCSNQNKASNEFFSLSLNSLDLLLQGGLPFGSISEITGPPGVGKTQFCFMLSMIATLPVSLGGADGEVLYIDTESTFSAKRIVVMARKRFPQIFKQNQEIELFLQKISVYKATSVSALKDIVSNIEKDVIQKNIKLIIVDSIASLLRKEYGAASIESIMERNKILLEQAAILKDLAQTYKIVILLTNQITSHVTEYEFVSPMSGDEEEDPCDFDKQEDFSGSPPPATTVPRKKVKMHQRVNADRVIPALGTTWSHCVNTRLVAQFLDPSVRQLAVMKSPVAPNVAVRYIIDESGIVLTDDDIEFISMPDMECLNISTKNNFLTPEITGTGRTYAASVSTTKS</sequence>
<evidence type="ECO:0000256" key="3">
    <source>
        <dbReference type="ARBA" id="ARBA00022763"/>
    </source>
</evidence>
<comment type="similarity">
    <text evidence="2">Belongs to the RecA family. RAD51 subfamily.</text>
</comment>
<dbReference type="GO" id="GO:0033063">
    <property type="term" value="C:Rad51B-Rad51C-Rad51D-XRCC2 complex"/>
    <property type="evidence" value="ECO:0007669"/>
    <property type="project" value="InterPro"/>
</dbReference>
<dbReference type="Pfam" id="PF08423">
    <property type="entry name" value="Rad51"/>
    <property type="match status" value="1"/>
</dbReference>
<keyword evidence="6" id="KW-0539">Nucleus</keyword>
<dbReference type="STRING" id="407821.A0A087TAS6"/>
<dbReference type="SUPFAM" id="SSF52540">
    <property type="entry name" value="P-loop containing nucleoside triphosphate hydrolases"/>
    <property type="match status" value="1"/>
</dbReference>
<dbReference type="Proteomes" id="UP000054359">
    <property type="component" value="Unassembled WGS sequence"/>
</dbReference>
<evidence type="ECO:0000259" key="8">
    <source>
        <dbReference type="PROSITE" id="PS50162"/>
    </source>
</evidence>
<keyword evidence="4" id="KW-0238">DNA-binding</keyword>
<dbReference type="InterPro" id="IPR020588">
    <property type="entry name" value="RecA_ATP-bd"/>
</dbReference>
<proteinExistence type="inferred from homology"/>
<dbReference type="PANTHER" id="PTHR46456">
    <property type="entry name" value="DNA REPAIR PROTEIN RAD51 HOMOLOG 2"/>
    <property type="match status" value="1"/>
</dbReference>
<dbReference type="EMBL" id="KK114336">
    <property type="protein sequence ID" value="KFM62215.1"/>
    <property type="molecule type" value="Genomic_DNA"/>
</dbReference>
<reference evidence="9 10" key="1">
    <citation type="submission" date="2013-11" db="EMBL/GenBank/DDBJ databases">
        <title>Genome sequencing of Stegodyphus mimosarum.</title>
        <authorList>
            <person name="Bechsgaard J."/>
        </authorList>
    </citation>
    <scope>NUCLEOTIDE SEQUENCE [LARGE SCALE GENOMIC DNA]</scope>
</reference>
<dbReference type="GO" id="GO:0140664">
    <property type="term" value="F:ATP-dependent DNA damage sensor activity"/>
    <property type="evidence" value="ECO:0007669"/>
    <property type="project" value="InterPro"/>
</dbReference>
<dbReference type="AlphaFoldDB" id="A0A087TAS6"/>
<dbReference type="GO" id="GO:0005657">
    <property type="term" value="C:replication fork"/>
    <property type="evidence" value="ECO:0007669"/>
    <property type="project" value="TreeGrafter"/>
</dbReference>
<dbReference type="GO" id="GO:0000400">
    <property type="term" value="F:four-way junction DNA binding"/>
    <property type="evidence" value="ECO:0007669"/>
    <property type="project" value="TreeGrafter"/>
</dbReference>
<dbReference type="PANTHER" id="PTHR46456:SF1">
    <property type="entry name" value="DNA REPAIR PROTEIN RAD51 HOMOLOG 2"/>
    <property type="match status" value="1"/>
</dbReference>
<gene>
    <name evidence="9" type="ORF">X975_16150</name>
</gene>
<evidence type="ECO:0000313" key="10">
    <source>
        <dbReference type="Proteomes" id="UP000054359"/>
    </source>
</evidence>
<dbReference type="InterPro" id="IPR003593">
    <property type="entry name" value="AAA+_ATPase"/>
</dbReference>
<dbReference type="GO" id="GO:0003690">
    <property type="term" value="F:double-stranded DNA binding"/>
    <property type="evidence" value="ECO:0007669"/>
    <property type="project" value="TreeGrafter"/>
</dbReference>
<organism evidence="9 10">
    <name type="scientific">Stegodyphus mimosarum</name>
    <name type="common">African social velvet spider</name>
    <dbReference type="NCBI Taxonomy" id="407821"/>
    <lineage>
        <taxon>Eukaryota</taxon>
        <taxon>Metazoa</taxon>
        <taxon>Ecdysozoa</taxon>
        <taxon>Arthropoda</taxon>
        <taxon>Chelicerata</taxon>
        <taxon>Arachnida</taxon>
        <taxon>Araneae</taxon>
        <taxon>Araneomorphae</taxon>
        <taxon>Entelegynae</taxon>
        <taxon>Eresoidea</taxon>
        <taxon>Eresidae</taxon>
        <taxon>Stegodyphus</taxon>
    </lineage>
</organism>
<evidence type="ECO:0000256" key="2">
    <source>
        <dbReference type="ARBA" id="ARBA00007095"/>
    </source>
</evidence>
<name>A0A087TAS6_STEMI</name>
<dbReference type="InterPro" id="IPR013632">
    <property type="entry name" value="Rad51_C"/>
</dbReference>